<evidence type="ECO:0000256" key="1">
    <source>
        <dbReference type="SAM" id="MobiDB-lite"/>
    </source>
</evidence>
<proteinExistence type="predicted"/>
<dbReference type="EMBL" id="KV454304">
    <property type="protein sequence ID" value="ODQ69405.1"/>
    <property type="molecule type" value="Genomic_DNA"/>
</dbReference>
<keyword evidence="3" id="KW-1185">Reference proteome</keyword>
<organism evidence="2 3">
    <name type="scientific">Lipomyces starkeyi NRRL Y-11557</name>
    <dbReference type="NCBI Taxonomy" id="675824"/>
    <lineage>
        <taxon>Eukaryota</taxon>
        <taxon>Fungi</taxon>
        <taxon>Dikarya</taxon>
        <taxon>Ascomycota</taxon>
        <taxon>Saccharomycotina</taxon>
        <taxon>Lipomycetes</taxon>
        <taxon>Lipomycetales</taxon>
        <taxon>Lipomycetaceae</taxon>
        <taxon>Lipomyces</taxon>
    </lineage>
</organism>
<evidence type="ECO:0000313" key="3">
    <source>
        <dbReference type="Proteomes" id="UP000094385"/>
    </source>
</evidence>
<sequence length="215" mass="24467">RIQKIEWMEAYIQARSEACTQQNIESAWRGAGLFPFNPQRALRTMVWDTTPELERPRTPTEFDIFDQVFVNSSPPDATSLRSANELLNSTINSDAIPTTPVRRYIRKLTAGAEQLQARSIVHQHDANNLRSIIKKRTNRTKRKTVVLNGQFHVSTQELCDAVAGAEKDTKTRARKRRKEKGKGISYVTESEGDIEEGTQDEFESDTEDCLIVDVE</sequence>
<feature type="non-terminal residue" evidence="2">
    <location>
        <position position="1"/>
    </location>
</feature>
<evidence type="ECO:0000313" key="2">
    <source>
        <dbReference type="EMBL" id="ODQ69405.1"/>
    </source>
</evidence>
<reference evidence="2 3" key="1">
    <citation type="journal article" date="2016" name="Proc. Natl. Acad. Sci. U.S.A.">
        <title>Comparative genomics of biotechnologically important yeasts.</title>
        <authorList>
            <person name="Riley R."/>
            <person name="Haridas S."/>
            <person name="Wolfe K.H."/>
            <person name="Lopes M.R."/>
            <person name="Hittinger C.T."/>
            <person name="Goeker M."/>
            <person name="Salamov A.A."/>
            <person name="Wisecaver J.H."/>
            <person name="Long T.M."/>
            <person name="Calvey C.H."/>
            <person name="Aerts A.L."/>
            <person name="Barry K.W."/>
            <person name="Choi C."/>
            <person name="Clum A."/>
            <person name="Coughlan A.Y."/>
            <person name="Deshpande S."/>
            <person name="Douglass A.P."/>
            <person name="Hanson S.J."/>
            <person name="Klenk H.-P."/>
            <person name="LaButti K.M."/>
            <person name="Lapidus A."/>
            <person name="Lindquist E.A."/>
            <person name="Lipzen A.M."/>
            <person name="Meier-Kolthoff J.P."/>
            <person name="Ohm R.A."/>
            <person name="Otillar R.P."/>
            <person name="Pangilinan J.L."/>
            <person name="Peng Y."/>
            <person name="Rokas A."/>
            <person name="Rosa C.A."/>
            <person name="Scheuner C."/>
            <person name="Sibirny A.A."/>
            <person name="Slot J.C."/>
            <person name="Stielow J.B."/>
            <person name="Sun H."/>
            <person name="Kurtzman C.P."/>
            <person name="Blackwell M."/>
            <person name="Grigoriev I.V."/>
            <person name="Jeffries T.W."/>
        </authorList>
    </citation>
    <scope>NUCLEOTIDE SEQUENCE [LARGE SCALE GENOMIC DNA]</scope>
    <source>
        <strain evidence="2 3">NRRL Y-11557</strain>
    </source>
</reference>
<feature type="region of interest" description="Disordered" evidence="1">
    <location>
        <begin position="164"/>
        <end position="207"/>
    </location>
</feature>
<protein>
    <submittedName>
        <fullName evidence="2">Uncharacterized protein</fullName>
    </submittedName>
</protein>
<name>A0A1E3PVG3_LIPST</name>
<dbReference type="Proteomes" id="UP000094385">
    <property type="component" value="Unassembled WGS sequence"/>
</dbReference>
<gene>
    <name evidence="2" type="ORF">LIPSTDRAFT_59305</name>
</gene>
<dbReference type="AlphaFoldDB" id="A0A1E3PVG3"/>
<dbReference type="STRING" id="675824.A0A1E3PVG3"/>
<accession>A0A1E3PVG3</accession>
<feature type="compositionally biased region" description="Acidic residues" evidence="1">
    <location>
        <begin position="190"/>
        <end position="207"/>
    </location>
</feature>
<dbReference type="OrthoDB" id="3438911at2759"/>